<dbReference type="PANTHER" id="PTHR47756:SF1">
    <property type="entry name" value="BLL0085 PROTEIN"/>
    <property type="match status" value="1"/>
</dbReference>
<dbReference type="NCBIfam" id="TIGR02937">
    <property type="entry name" value="sigma70-ECF"/>
    <property type="match status" value="1"/>
</dbReference>
<dbReference type="InterPro" id="IPR013325">
    <property type="entry name" value="RNA_pol_sigma_r2"/>
</dbReference>
<dbReference type="Pfam" id="PF04542">
    <property type="entry name" value="Sigma70_r2"/>
    <property type="match status" value="1"/>
</dbReference>
<dbReference type="SUPFAM" id="SSF88946">
    <property type="entry name" value="Sigma2 domain of RNA polymerase sigma factors"/>
    <property type="match status" value="1"/>
</dbReference>
<evidence type="ECO:0000259" key="3">
    <source>
        <dbReference type="Pfam" id="PF20239"/>
    </source>
</evidence>
<dbReference type="InterPro" id="IPR013324">
    <property type="entry name" value="RNA_pol_sigma_r3/r4-like"/>
</dbReference>
<dbReference type="Gene3D" id="1.10.10.10">
    <property type="entry name" value="Winged helix-like DNA-binding domain superfamily/Winged helix DNA-binding domain"/>
    <property type="match status" value="1"/>
</dbReference>
<evidence type="ECO:0000259" key="2">
    <source>
        <dbReference type="Pfam" id="PF08281"/>
    </source>
</evidence>
<feature type="domain" description="RNA polymerase sigma-70 region 2" evidence="1">
    <location>
        <begin position="18"/>
        <end position="79"/>
    </location>
</feature>
<dbReference type="InterPro" id="IPR013249">
    <property type="entry name" value="RNA_pol_sigma70_r4_t2"/>
</dbReference>
<dbReference type="Pfam" id="PF20239">
    <property type="entry name" value="DUF6596"/>
    <property type="match status" value="1"/>
</dbReference>
<dbReference type="Proteomes" id="UP000595691">
    <property type="component" value="Chromosome"/>
</dbReference>
<name>A0ABX7DYF7_9BACI</name>
<dbReference type="InterPro" id="IPR007627">
    <property type="entry name" value="RNA_pol_sigma70_r2"/>
</dbReference>
<dbReference type="EMBL" id="CP065425">
    <property type="protein sequence ID" value="QQZ08514.1"/>
    <property type="molecule type" value="Genomic_DNA"/>
</dbReference>
<organism evidence="4 5">
    <name type="scientific">Heyndrickxia vini</name>
    <dbReference type="NCBI Taxonomy" id="1476025"/>
    <lineage>
        <taxon>Bacteria</taxon>
        <taxon>Bacillati</taxon>
        <taxon>Bacillota</taxon>
        <taxon>Bacilli</taxon>
        <taxon>Bacillales</taxon>
        <taxon>Bacillaceae</taxon>
        <taxon>Heyndrickxia</taxon>
    </lineage>
</organism>
<feature type="domain" description="DUF6596" evidence="3">
    <location>
        <begin position="185"/>
        <end position="285"/>
    </location>
</feature>
<dbReference type="SUPFAM" id="SSF88659">
    <property type="entry name" value="Sigma3 and sigma4 domains of RNA polymerase sigma factors"/>
    <property type="match status" value="1"/>
</dbReference>
<accession>A0ABX7DYF7</accession>
<gene>
    <name evidence="4" type="ORF">I5776_15815</name>
</gene>
<dbReference type="Pfam" id="PF08281">
    <property type="entry name" value="Sigma70_r4_2"/>
    <property type="match status" value="1"/>
</dbReference>
<evidence type="ECO:0000259" key="1">
    <source>
        <dbReference type="Pfam" id="PF04542"/>
    </source>
</evidence>
<dbReference type="InterPro" id="IPR046531">
    <property type="entry name" value="DUF6596"/>
</dbReference>
<dbReference type="RefSeq" id="WP_202777330.1">
    <property type="nucleotide sequence ID" value="NZ_CP065425.1"/>
</dbReference>
<dbReference type="PANTHER" id="PTHR47756">
    <property type="entry name" value="BLL6612 PROTEIN-RELATED"/>
    <property type="match status" value="1"/>
</dbReference>
<dbReference type="Gene3D" id="1.10.1740.10">
    <property type="match status" value="1"/>
</dbReference>
<proteinExistence type="predicted"/>
<evidence type="ECO:0000313" key="5">
    <source>
        <dbReference type="Proteomes" id="UP000595691"/>
    </source>
</evidence>
<dbReference type="InterPro" id="IPR014284">
    <property type="entry name" value="RNA_pol_sigma-70_dom"/>
</dbReference>
<sequence>MSLPKTQRTIEAIWRIESPKLIAKLTGMVRDVGLAEDLAQDALVVALEKWPHAGIPDNPGAWLMTTAKRRAIDLLRRTKIRDQKYVEIAKNADLYTEEDIDHVLDGEIGDDLLRLIFMTCHPVLSQDARVALTLRLLCGLTTEEIARSFLVAESTIAQRIVRAKRTLKEKEIPFEVPLGEELHVRLSTVLEVIYLMFNEGYSATSGEHWIRPLLCQEALRLGRVLAEIAPNEPEVHGLVALMEIQFSRFKTRVNSKGEPILLMDQNRAQWDQLLIRRGLAALERSRKSGRSLGPYSLQAAISACHAQALTPEDTDWPRIAALYEALSIVMPSPIVELNRAVAISMAFGPDIGIQIVDVLNADPSLKKYHLLPSVRGDLLVKLGRYDEARAEFERAASLTQNERERSLLLNRAMECEKGKST</sequence>
<dbReference type="InterPro" id="IPR036388">
    <property type="entry name" value="WH-like_DNA-bd_sf"/>
</dbReference>
<reference evidence="4 5" key="1">
    <citation type="submission" date="2020-11" db="EMBL/GenBank/DDBJ databases">
        <title>Taxonomic evaluation of the Bacillus sporothermodurans group of bacteria based on whole genome sequences.</title>
        <authorList>
            <person name="Fiedler G."/>
            <person name="Herbstmann A.-D."/>
            <person name="Doll E."/>
            <person name="Wenning M."/>
            <person name="Brinks E."/>
            <person name="Kabisch J."/>
            <person name="Breitenwieser F."/>
            <person name="Lappann M."/>
            <person name="Boehnlein C."/>
            <person name="Franz C."/>
        </authorList>
    </citation>
    <scope>NUCLEOTIDE SEQUENCE [LARGE SCALE GENOMIC DNA]</scope>
    <source>
        <strain evidence="4 5">JCM 19841</strain>
    </source>
</reference>
<keyword evidence="5" id="KW-1185">Reference proteome</keyword>
<evidence type="ECO:0000313" key="4">
    <source>
        <dbReference type="EMBL" id="QQZ08514.1"/>
    </source>
</evidence>
<protein>
    <submittedName>
        <fullName evidence="4">RNA polymerase sigma factor</fullName>
    </submittedName>
</protein>
<feature type="domain" description="RNA polymerase sigma factor 70 region 4 type 2" evidence="2">
    <location>
        <begin position="115"/>
        <end position="167"/>
    </location>
</feature>